<evidence type="ECO:0000256" key="1">
    <source>
        <dbReference type="SAM" id="Phobius"/>
    </source>
</evidence>
<evidence type="ECO:0000313" key="3">
    <source>
        <dbReference type="Proteomes" id="UP000231019"/>
    </source>
</evidence>
<accession>A0A2M7G1A0</accession>
<gene>
    <name evidence="2" type="ORF">COW36_16935</name>
</gene>
<feature type="transmembrane region" description="Helical" evidence="1">
    <location>
        <begin position="36"/>
        <end position="60"/>
    </location>
</feature>
<name>A0A2M7G1A0_9BACT</name>
<reference evidence="2 3" key="1">
    <citation type="submission" date="2017-09" db="EMBL/GenBank/DDBJ databases">
        <title>Depth-based differentiation of microbial function through sediment-hosted aquifers and enrichment of novel symbionts in the deep terrestrial subsurface.</title>
        <authorList>
            <person name="Probst A.J."/>
            <person name="Ladd B."/>
            <person name="Jarett J.K."/>
            <person name="Geller-Mcgrath D.E."/>
            <person name="Sieber C.M."/>
            <person name="Emerson J.B."/>
            <person name="Anantharaman K."/>
            <person name="Thomas B.C."/>
            <person name="Malmstrom R."/>
            <person name="Stieglmeier M."/>
            <person name="Klingl A."/>
            <person name="Woyke T."/>
            <person name="Ryan C.M."/>
            <person name="Banfield J.F."/>
        </authorList>
    </citation>
    <scope>NUCLEOTIDE SEQUENCE [LARGE SCALE GENOMIC DNA]</scope>
    <source>
        <strain evidence="2">CG17_big_fil_post_rev_8_21_14_2_50_48_46</strain>
    </source>
</reference>
<evidence type="ECO:0008006" key="4">
    <source>
        <dbReference type="Google" id="ProtNLM"/>
    </source>
</evidence>
<dbReference type="EMBL" id="PFFQ01000052">
    <property type="protein sequence ID" value="PIW15489.1"/>
    <property type="molecule type" value="Genomic_DNA"/>
</dbReference>
<organism evidence="2 3">
    <name type="scientific">bacterium (Candidatus Blackallbacteria) CG17_big_fil_post_rev_8_21_14_2_50_48_46</name>
    <dbReference type="NCBI Taxonomy" id="2014261"/>
    <lineage>
        <taxon>Bacteria</taxon>
        <taxon>Candidatus Blackallbacteria</taxon>
    </lineage>
</organism>
<protein>
    <recommendedName>
        <fullName evidence="4">Rod shape-determining protein MreD</fullName>
    </recommendedName>
</protein>
<feature type="transmembrane region" description="Helical" evidence="1">
    <location>
        <begin position="72"/>
        <end position="89"/>
    </location>
</feature>
<feature type="transmembrane region" description="Helical" evidence="1">
    <location>
        <begin position="101"/>
        <end position="122"/>
    </location>
</feature>
<comment type="caution">
    <text evidence="2">The sequence shown here is derived from an EMBL/GenBank/DDBJ whole genome shotgun (WGS) entry which is preliminary data.</text>
</comment>
<keyword evidence="1" id="KW-0472">Membrane</keyword>
<sequence length="165" mass="18368">MIGLLILIPGALIGCFALLQLQIGELLPWLNAPPQLVLMAGLLFTLTLPLPTGLMIAISGACLLDLWSNTPFFQFVIATLCLGSAWFLKHVAESLPKILQINLFGFLITLLSEALAILWFVQSGPMAWNHFLHLLLPLLAYHLIFINLLYLSLRPFLNTLSERSY</sequence>
<dbReference type="Proteomes" id="UP000231019">
    <property type="component" value="Unassembled WGS sequence"/>
</dbReference>
<proteinExistence type="predicted"/>
<keyword evidence="1" id="KW-1133">Transmembrane helix</keyword>
<keyword evidence="1" id="KW-0812">Transmembrane</keyword>
<feature type="transmembrane region" description="Helical" evidence="1">
    <location>
        <begin position="134"/>
        <end position="153"/>
    </location>
</feature>
<feature type="transmembrane region" description="Helical" evidence="1">
    <location>
        <begin position="6"/>
        <end position="24"/>
    </location>
</feature>
<dbReference type="AlphaFoldDB" id="A0A2M7G1A0"/>
<evidence type="ECO:0000313" key="2">
    <source>
        <dbReference type="EMBL" id="PIW15489.1"/>
    </source>
</evidence>